<accession>A0A1M6NDD1</accession>
<organism evidence="1 2">
    <name type="scientific">Clostridium amylolyticum</name>
    <dbReference type="NCBI Taxonomy" id="1121298"/>
    <lineage>
        <taxon>Bacteria</taxon>
        <taxon>Bacillati</taxon>
        <taxon>Bacillota</taxon>
        <taxon>Clostridia</taxon>
        <taxon>Eubacteriales</taxon>
        <taxon>Clostridiaceae</taxon>
        <taxon>Clostridium</taxon>
    </lineage>
</organism>
<dbReference type="Proteomes" id="UP000184080">
    <property type="component" value="Unassembled WGS sequence"/>
</dbReference>
<dbReference type="AlphaFoldDB" id="A0A1M6NDD1"/>
<dbReference type="EMBL" id="FQZO01000011">
    <property type="protein sequence ID" value="SHJ93653.1"/>
    <property type="molecule type" value="Genomic_DNA"/>
</dbReference>
<dbReference type="STRING" id="1121298.SAMN05444401_0166"/>
<protein>
    <submittedName>
        <fullName evidence="1">Uncharacterized protein</fullName>
    </submittedName>
</protein>
<name>A0A1M6NDD1_9CLOT</name>
<gene>
    <name evidence="1" type="ORF">SAMN05444401_0166</name>
</gene>
<dbReference type="RefSeq" id="WP_178140783.1">
    <property type="nucleotide sequence ID" value="NZ_FQZO01000011.1"/>
</dbReference>
<proteinExistence type="predicted"/>
<reference evidence="1 2" key="1">
    <citation type="submission" date="2016-11" db="EMBL/GenBank/DDBJ databases">
        <authorList>
            <person name="Jaros S."/>
            <person name="Januszkiewicz K."/>
            <person name="Wedrychowicz H."/>
        </authorList>
    </citation>
    <scope>NUCLEOTIDE SEQUENCE [LARGE SCALE GENOMIC DNA]</scope>
    <source>
        <strain evidence="1 2">DSM 21864</strain>
    </source>
</reference>
<evidence type="ECO:0000313" key="2">
    <source>
        <dbReference type="Proteomes" id="UP000184080"/>
    </source>
</evidence>
<evidence type="ECO:0000313" key="1">
    <source>
        <dbReference type="EMBL" id="SHJ93653.1"/>
    </source>
</evidence>
<keyword evidence="2" id="KW-1185">Reference proteome</keyword>
<sequence length="45" mass="4811">MRKKKILTSLLGVALALALVVGAGIRLCGENPQPEFLQIETTFLG</sequence>